<dbReference type="NCBIfam" id="TIGR03550">
    <property type="entry name" value="F420_cofG"/>
    <property type="match status" value="1"/>
</dbReference>
<sequence length="362" mass="40173">MLSLFYGCVEVGGVRLQREISYSRNVFLPLTNMCRNRCAYCGFRRDPGDGAWFMSPQQVLALAQRGKEAGCSEALFTLGELPEVHPQAREKLEEFGYRSTVDYLVDLCRQVLEIGLLPHTNAGVLQESELRRLRRYNASMGLMLESIAELQAHSRSPGKAPRLRLATIEAAGRLNIPFTTGILIGIGESMEDRVRSLVKIKELQERYGHIQEVIIQPFDPKPGTPMASWRRPDEGTLLSTVALARSILPDTSIQVPPNLLSRNGKITPPGSPDFVVAVSEVISAGASDFGGISPVTPDFINADRPWPSASQLRAAIEQAGGKPRERLPIYPRFVREEKFMSKEVRELVRDLADEEGYRAAAL</sequence>
<proteinExistence type="inferred from homology"/>
<dbReference type="GO" id="GO:0051539">
    <property type="term" value="F:4 iron, 4 sulfur cluster binding"/>
    <property type="evidence" value="ECO:0007669"/>
    <property type="project" value="UniProtKB-KW"/>
</dbReference>
<dbReference type="NCBIfam" id="NF004884">
    <property type="entry name" value="PRK06245.1"/>
    <property type="match status" value="1"/>
</dbReference>
<organism evidence="12 13">
    <name type="scientific">Hadarchaeum yellowstonense</name>
    <dbReference type="NCBI Taxonomy" id="1776334"/>
    <lineage>
        <taxon>Archaea</taxon>
        <taxon>Methanobacteriati</taxon>
        <taxon>Candidatus Hadarchaeota</taxon>
        <taxon>Candidatus Hadarchaeia</taxon>
        <taxon>Candidatus Hadarchaeales</taxon>
        <taxon>Candidatus Hadarchaeaceae</taxon>
        <taxon>Candidatus Hadarchaeum</taxon>
    </lineage>
</organism>
<evidence type="ECO:0000256" key="4">
    <source>
        <dbReference type="ARBA" id="ARBA00022691"/>
    </source>
</evidence>
<dbReference type="Pfam" id="PF04055">
    <property type="entry name" value="Radical_SAM"/>
    <property type="match status" value="1"/>
</dbReference>
<dbReference type="STRING" id="1776334.APZ16_04965"/>
<dbReference type="HAMAP" id="MF_01611">
    <property type="entry name" value="FO_synth_sub1"/>
    <property type="match status" value="1"/>
</dbReference>
<dbReference type="SFLD" id="SFLDG01064">
    <property type="entry name" value="F420__menaquinone_cofactor_bio"/>
    <property type="match status" value="1"/>
</dbReference>
<dbReference type="AlphaFoldDB" id="A0A147JVR7"/>
<comment type="cofactor">
    <cofactor evidence="10">
        <name>[4Fe-4S] cluster</name>
        <dbReference type="ChEBI" id="CHEBI:49883"/>
    </cofactor>
    <text evidence="10">Binds 1 [4Fe-4S] cluster. The cluster is coordinated with 3 cysteines and an exchangeable S-adenosyl-L-methionine.</text>
</comment>
<dbReference type="Proteomes" id="UP000074294">
    <property type="component" value="Unassembled WGS sequence"/>
</dbReference>
<dbReference type="InterPro" id="IPR058240">
    <property type="entry name" value="rSAM_sf"/>
</dbReference>
<evidence type="ECO:0000256" key="7">
    <source>
        <dbReference type="ARBA" id="ARBA00023014"/>
    </source>
</evidence>
<dbReference type="GO" id="GO:0005506">
    <property type="term" value="F:iron ion binding"/>
    <property type="evidence" value="ECO:0007669"/>
    <property type="project" value="UniProtKB-UniRule"/>
</dbReference>
<keyword evidence="5 10" id="KW-0479">Metal-binding</keyword>
<dbReference type="InterPro" id="IPR013785">
    <property type="entry name" value="Aldolase_TIM"/>
</dbReference>
<dbReference type="SFLD" id="SFLDS00029">
    <property type="entry name" value="Radical_SAM"/>
    <property type="match status" value="1"/>
</dbReference>
<dbReference type="PANTHER" id="PTHR43076:SF15">
    <property type="entry name" value="7,8-DIDEMETHYL-8-HYDROXY-5-DEAZARIBOFLAVIN SYNTHASE"/>
    <property type="match status" value="1"/>
</dbReference>
<evidence type="ECO:0000256" key="2">
    <source>
        <dbReference type="ARBA" id="ARBA00012126"/>
    </source>
</evidence>
<dbReference type="InterPro" id="IPR019939">
    <property type="entry name" value="CofG_family"/>
</dbReference>
<comment type="similarity">
    <text evidence="10">Belongs to the radical SAM superfamily. CofG family.</text>
</comment>
<accession>A0A147JVR7</accession>
<evidence type="ECO:0000259" key="11">
    <source>
        <dbReference type="PROSITE" id="PS51918"/>
    </source>
</evidence>
<comment type="catalytic activity">
    <reaction evidence="9 10">
        <text>5-amino-5-(4-hydroxybenzyl)-6-(D-ribitylimino)-5,6-dihydrouracil + S-adenosyl-L-methionine = 7,8-didemethyl-8-hydroxy-5-deazariboflavin + 5'-deoxyadenosine + L-methionine + NH4(+) + H(+)</text>
        <dbReference type="Rhea" id="RHEA:55204"/>
        <dbReference type="ChEBI" id="CHEBI:15378"/>
        <dbReference type="ChEBI" id="CHEBI:17319"/>
        <dbReference type="ChEBI" id="CHEBI:28938"/>
        <dbReference type="ChEBI" id="CHEBI:57844"/>
        <dbReference type="ChEBI" id="CHEBI:59789"/>
        <dbReference type="ChEBI" id="CHEBI:59904"/>
        <dbReference type="ChEBI" id="CHEBI:85936"/>
        <dbReference type="EC" id="4.3.1.32"/>
    </reaction>
</comment>
<dbReference type="SUPFAM" id="SSF102114">
    <property type="entry name" value="Radical SAM enzymes"/>
    <property type="match status" value="1"/>
</dbReference>
<keyword evidence="3 10" id="KW-0004">4Fe-4S</keyword>
<dbReference type="PANTHER" id="PTHR43076">
    <property type="entry name" value="FO SYNTHASE (COFH)"/>
    <property type="match status" value="1"/>
</dbReference>
<reference evidence="12 13" key="1">
    <citation type="journal article" date="2016" name="Nat. Microbiol.">
        <title>Genomic inference of the metabolism of cosmopolitan subsurface Archaea, Hadesarchaea.</title>
        <authorList>
            <person name="Baker B.J."/>
            <person name="Saw J.H."/>
            <person name="Lind A.E."/>
            <person name="Lazar C.S."/>
            <person name="Hinrichs K.-U."/>
            <person name="Teske A.P."/>
            <person name="Ettema T.J."/>
        </authorList>
    </citation>
    <scope>NUCLEOTIDE SEQUENCE [LARGE SCALE GENOMIC DNA]</scope>
</reference>
<evidence type="ECO:0000313" key="12">
    <source>
        <dbReference type="EMBL" id="KUO40585.1"/>
    </source>
</evidence>
<evidence type="ECO:0000256" key="5">
    <source>
        <dbReference type="ARBA" id="ARBA00022723"/>
    </source>
</evidence>
<evidence type="ECO:0000256" key="3">
    <source>
        <dbReference type="ARBA" id="ARBA00022485"/>
    </source>
</evidence>
<keyword evidence="6 10" id="KW-0408">Iron</keyword>
<evidence type="ECO:0000256" key="6">
    <source>
        <dbReference type="ARBA" id="ARBA00023004"/>
    </source>
</evidence>
<protein>
    <recommendedName>
        <fullName evidence="2 10">7,8-didemethyl-8-hydroxy-5-deazariboflavin synthase</fullName>
        <ecNumber evidence="2 10">4.3.1.32</ecNumber>
    </recommendedName>
    <alternativeName>
        <fullName evidence="10">FO synthase subunit 1</fullName>
    </alternativeName>
</protein>
<comment type="subunit">
    <text evidence="10">The FO synthase complex consists of two subunits, CofG and CofH.</text>
</comment>
<evidence type="ECO:0000313" key="13">
    <source>
        <dbReference type="Proteomes" id="UP000074294"/>
    </source>
</evidence>
<comment type="function">
    <text evidence="10">Catalyzes the radical-mediated synthesis of 7,8-didemethyl-8-hydroxy-5-deazariboflavin (FO) from 5-amino-5-(4-hydroxybenzyl)-6-(D-ribitylimino)-5,6-dihydrouracil.</text>
</comment>
<keyword evidence="4 10" id="KW-0949">S-adenosyl-L-methionine</keyword>
<evidence type="ECO:0000256" key="1">
    <source>
        <dbReference type="ARBA" id="ARBA00004712"/>
    </source>
</evidence>
<dbReference type="UniPathway" id="UPA00072"/>
<dbReference type="GO" id="GO:0016765">
    <property type="term" value="F:transferase activity, transferring alkyl or aryl (other than methyl) groups"/>
    <property type="evidence" value="ECO:0007669"/>
    <property type="project" value="InterPro"/>
</dbReference>
<keyword evidence="7 10" id="KW-0411">Iron-sulfur</keyword>
<comment type="caution">
    <text evidence="12">The sequence shown here is derived from an EMBL/GenBank/DDBJ whole genome shotgun (WGS) entry which is preliminary data.</text>
</comment>
<keyword evidence="8 10" id="KW-0456">Lyase</keyword>
<dbReference type="InterPro" id="IPR006638">
    <property type="entry name" value="Elp3/MiaA/NifB-like_rSAM"/>
</dbReference>
<dbReference type="InterPro" id="IPR007197">
    <property type="entry name" value="rSAM"/>
</dbReference>
<name>A0A147JVR7_HADYE</name>
<feature type="binding site" evidence="10">
    <location>
        <position position="41"/>
    </location>
    <ligand>
        <name>[4Fe-4S] cluster</name>
        <dbReference type="ChEBI" id="CHEBI:49883"/>
        <note>4Fe-4S-S-AdoMet</note>
    </ligand>
</feature>
<evidence type="ECO:0000256" key="8">
    <source>
        <dbReference type="ARBA" id="ARBA00023239"/>
    </source>
</evidence>
<dbReference type="SFLD" id="SFLDG01388">
    <property type="entry name" value="7_8-didemethyl-8-hydroxy-5-dea"/>
    <property type="match status" value="1"/>
</dbReference>
<dbReference type="InterPro" id="IPR034405">
    <property type="entry name" value="F420"/>
</dbReference>
<feature type="domain" description="Radical SAM core" evidence="11">
    <location>
        <begin position="20"/>
        <end position="258"/>
    </location>
</feature>
<dbReference type="SFLD" id="SFLDF00294">
    <property type="entry name" value="7_8-didemethyl-8-hydroxy-5-dea"/>
    <property type="match status" value="1"/>
</dbReference>
<comment type="pathway">
    <text evidence="1 10">Cofactor biosynthesis; coenzyme F0 biosynthesis.</text>
</comment>
<evidence type="ECO:0000256" key="10">
    <source>
        <dbReference type="HAMAP-Rule" id="MF_01611"/>
    </source>
</evidence>
<dbReference type="CDD" id="cd01335">
    <property type="entry name" value="Radical_SAM"/>
    <property type="match status" value="1"/>
</dbReference>
<dbReference type="PROSITE" id="PS51918">
    <property type="entry name" value="RADICAL_SAM"/>
    <property type="match status" value="1"/>
</dbReference>
<dbReference type="GO" id="GO:0044689">
    <property type="term" value="F:7,8-didemethyl-8-hydroxy-5-deazariboflavin synthase activity"/>
    <property type="evidence" value="ECO:0007669"/>
    <property type="project" value="UniProtKB-EC"/>
</dbReference>
<feature type="binding site" evidence="10">
    <location>
        <position position="38"/>
    </location>
    <ligand>
        <name>[4Fe-4S] cluster</name>
        <dbReference type="ChEBI" id="CHEBI:49883"/>
        <note>4Fe-4S-S-AdoMet</note>
    </ligand>
</feature>
<gene>
    <name evidence="10" type="primary">cofG</name>
    <name evidence="12" type="ORF">APZ16_04965</name>
</gene>
<feature type="binding site" evidence="10">
    <location>
        <position position="34"/>
    </location>
    <ligand>
        <name>[4Fe-4S] cluster</name>
        <dbReference type="ChEBI" id="CHEBI:49883"/>
        <note>4Fe-4S-S-AdoMet</note>
    </ligand>
</feature>
<dbReference type="SMART" id="SM00729">
    <property type="entry name" value="Elp3"/>
    <property type="match status" value="1"/>
</dbReference>
<evidence type="ECO:0000256" key="9">
    <source>
        <dbReference type="ARBA" id="ARBA00048974"/>
    </source>
</evidence>
<dbReference type="Gene3D" id="3.20.20.70">
    <property type="entry name" value="Aldolase class I"/>
    <property type="match status" value="1"/>
</dbReference>
<dbReference type="EMBL" id="LQMQ01000039">
    <property type="protein sequence ID" value="KUO40585.1"/>
    <property type="molecule type" value="Genomic_DNA"/>
</dbReference>
<dbReference type="EC" id="4.3.1.32" evidence="2 10"/>